<dbReference type="Pfam" id="PF06945">
    <property type="entry name" value="DUF1289"/>
    <property type="match status" value="1"/>
</dbReference>
<dbReference type="PANTHER" id="PTHR35175">
    <property type="entry name" value="DUF1289 DOMAIN-CONTAINING PROTEIN"/>
    <property type="match status" value="1"/>
</dbReference>
<keyword evidence="3" id="KW-1185">Reference proteome</keyword>
<dbReference type="Proteomes" id="UP000469011">
    <property type="component" value="Unassembled WGS sequence"/>
</dbReference>
<sequence>MAIESPCIRTCSIDPATELCRGCGRTIAEIAGWASFSPETRRTIMARLSEPATSPPAPSRDRPCSARDVRRQRTAASADAS</sequence>
<reference evidence="2 3" key="1">
    <citation type="submission" date="2020-01" db="EMBL/GenBank/DDBJ databases">
        <title>Jiella pacifica sp. nov.</title>
        <authorList>
            <person name="Xue Z."/>
            <person name="Zhu S."/>
            <person name="Chen J."/>
            <person name="Yang J."/>
        </authorList>
    </citation>
    <scope>NUCLEOTIDE SEQUENCE [LARGE SCALE GENOMIC DNA]</scope>
    <source>
        <strain evidence="2 3">40Bstr34</strain>
    </source>
</reference>
<comment type="caution">
    <text evidence="2">The sequence shown here is derived from an EMBL/GenBank/DDBJ whole genome shotgun (WGS) entry which is preliminary data.</text>
</comment>
<dbReference type="PANTHER" id="PTHR35175:SF2">
    <property type="entry name" value="DUF1289 DOMAIN-CONTAINING PROTEIN"/>
    <property type="match status" value="1"/>
</dbReference>
<accession>A0A6N9T7D4</accession>
<dbReference type="AlphaFoldDB" id="A0A6N9T7D4"/>
<protein>
    <submittedName>
        <fullName evidence="2">DUF1289 domain-containing protein</fullName>
    </submittedName>
</protein>
<proteinExistence type="predicted"/>
<feature type="compositionally biased region" description="Basic and acidic residues" evidence="1">
    <location>
        <begin position="59"/>
        <end position="71"/>
    </location>
</feature>
<evidence type="ECO:0000256" key="1">
    <source>
        <dbReference type="SAM" id="MobiDB-lite"/>
    </source>
</evidence>
<name>A0A6N9T7D4_9HYPH</name>
<organism evidence="2 3">
    <name type="scientific">Jiella pacifica</name>
    <dbReference type="NCBI Taxonomy" id="2696469"/>
    <lineage>
        <taxon>Bacteria</taxon>
        <taxon>Pseudomonadati</taxon>
        <taxon>Pseudomonadota</taxon>
        <taxon>Alphaproteobacteria</taxon>
        <taxon>Hyphomicrobiales</taxon>
        <taxon>Aurantimonadaceae</taxon>
        <taxon>Jiella</taxon>
    </lineage>
</organism>
<gene>
    <name evidence="2" type="ORF">GTK09_17020</name>
</gene>
<dbReference type="EMBL" id="JAAAMG010000014">
    <property type="protein sequence ID" value="NDW06125.1"/>
    <property type="molecule type" value="Genomic_DNA"/>
</dbReference>
<evidence type="ECO:0000313" key="3">
    <source>
        <dbReference type="Proteomes" id="UP000469011"/>
    </source>
</evidence>
<dbReference type="InterPro" id="IPR010710">
    <property type="entry name" value="DUF1289"/>
</dbReference>
<evidence type="ECO:0000313" key="2">
    <source>
        <dbReference type="EMBL" id="NDW06125.1"/>
    </source>
</evidence>
<dbReference type="RefSeq" id="WP_163464655.1">
    <property type="nucleotide sequence ID" value="NZ_JAAAMG010000014.1"/>
</dbReference>
<feature type="region of interest" description="Disordered" evidence="1">
    <location>
        <begin position="47"/>
        <end position="81"/>
    </location>
</feature>